<dbReference type="SMART" id="SM00256">
    <property type="entry name" value="FBOX"/>
    <property type="match status" value="1"/>
</dbReference>
<dbReference type="InterPro" id="IPR017451">
    <property type="entry name" value="F-box-assoc_interact_dom"/>
</dbReference>
<dbReference type="Pfam" id="PF07734">
    <property type="entry name" value="FBA_1"/>
    <property type="match status" value="1"/>
</dbReference>
<gene>
    <name evidence="2" type="ORF">CTI12_AA277220</name>
</gene>
<dbReference type="Pfam" id="PF00646">
    <property type="entry name" value="F-box"/>
    <property type="match status" value="1"/>
</dbReference>
<accession>A0A2U1NE19</accession>
<dbReference type="SUPFAM" id="SSF81383">
    <property type="entry name" value="F-box domain"/>
    <property type="match status" value="1"/>
</dbReference>
<dbReference type="PROSITE" id="PS50181">
    <property type="entry name" value="FBOX"/>
    <property type="match status" value="1"/>
</dbReference>
<dbReference type="PANTHER" id="PTHR31672:SF13">
    <property type="entry name" value="F-BOX PROTEIN CPR30-LIKE"/>
    <property type="match status" value="1"/>
</dbReference>
<evidence type="ECO:0000313" key="2">
    <source>
        <dbReference type="EMBL" id="PWA71775.1"/>
    </source>
</evidence>
<dbReference type="EMBL" id="PKPP01003022">
    <property type="protein sequence ID" value="PWA71775.1"/>
    <property type="molecule type" value="Genomic_DNA"/>
</dbReference>
<protein>
    <submittedName>
        <fullName evidence="2">F-box domain-containing protein</fullName>
    </submittedName>
</protein>
<dbReference type="Gene3D" id="1.20.1280.50">
    <property type="match status" value="1"/>
</dbReference>
<organism evidence="2 3">
    <name type="scientific">Artemisia annua</name>
    <name type="common">Sweet wormwood</name>
    <dbReference type="NCBI Taxonomy" id="35608"/>
    <lineage>
        <taxon>Eukaryota</taxon>
        <taxon>Viridiplantae</taxon>
        <taxon>Streptophyta</taxon>
        <taxon>Embryophyta</taxon>
        <taxon>Tracheophyta</taxon>
        <taxon>Spermatophyta</taxon>
        <taxon>Magnoliopsida</taxon>
        <taxon>eudicotyledons</taxon>
        <taxon>Gunneridae</taxon>
        <taxon>Pentapetalae</taxon>
        <taxon>asterids</taxon>
        <taxon>campanulids</taxon>
        <taxon>Asterales</taxon>
        <taxon>Asteraceae</taxon>
        <taxon>Asteroideae</taxon>
        <taxon>Anthemideae</taxon>
        <taxon>Artemisiinae</taxon>
        <taxon>Artemisia</taxon>
    </lineage>
</organism>
<dbReference type="OrthoDB" id="610337at2759"/>
<reference evidence="2 3" key="1">
    <citation type="journal article" date="2018" name="Mol. Plant">
        <title>The genome of Artemisia annua provides insight into the evolution of Asteraceae family and artemisinin biosynthesis.</title>
        <authorList>
            <person name="Shen Q."/>
            <person name="Zhang L."/>
            <person name="Liao Z."/>
            <person name="Wang S."/>
            <person name="Yan T."/>
            <person name="Shi P."/>
            <person name="Liu M."/>
            <person name="Fu X."/>
            <person name="Pan Q."/>
            <person name="Wang Y."/>
            <person name="Lv Z."/>
            <person name="Lu X."/>
            <person name="Zhang F."/>
            <person name="Jiang W."/>
            <person name="Ma Y."/>
            <person name="Chen M."/>
            <person name="Hao X."/>
            <person name="Li L."/>
            <person name="Tang Y."/>
            <person name="Lv G."/>
            <person name="Zhou Y."/>
            <person name="Sun X."/>
            <person name="Brodelius P.E."/>
            <person name="Rose J.K.C."/>
            <person name="Tang K."/>
        </authorList>
    </citation>
    <scope>NUCLEOTIDE SEQUENCE [LARGE SCALE GENOMIC DNA]</scope>
    <source>
        <strain evidence="3">cv. Huhao1</strain>
        <tissue evidence="2">Leaf</tissue>
    </source>
</reference>
<feature type="domain" description="F-box" evidence="1">
    <location>
        <begin position="1"/>
        <end position="51"/>
    </location>
</feature>
<dbReference type="STRING" id="35608.A0A2U1NE19"/>
<dbReference type="InterPro" id="IPR001810">
    <property type="entry name" value="F-box_dom"/>
</dbReference>
<proteinExistence type="predicted"/>
<evidence type="ECO:0000313" key="3">
    <source>
        <dbReference type="Proteomes" id="UP000245207"/>
    </source>
</evidence>
<sequence length="415" mass="48027">MGVEDLAQDVLWDILTRLDFTTIICCKRVCKKWRDLVLDPYFVNNLLWSKKYNKNPSLMIHERGRLKWIEIQDKVVEVKKEQLVDVVTIHDVGLSHPWVLGQFPGFDFRVIIGPSVNDDTSYKVINICERYEIIQIEVFTLGTDNWRVLPLNDHFKNIRGNMRDGLFFNGRVHWINHGGHCLSKNYGVYQLFDFELDNETFNLFPSPPPFEGEEEQQDCRGILGVLKGCLSLCWYSSPSKISTVWVMKQHSLTDSWYKAFTINDTRIARKLSYPLCLLDGLKGGTLIANGGNKLVAYCLQTNTLRTINLTSSRATSNSRYRPVRTVHIKSKVRNWRARVKKDYWLGVRDSNVWGVVPSCSALRRDKLLYKSRCERRSSACSVKARDSHRQRSSENQFDGTNVVIEPQPLHMCLCE</sequence>
<comment type="caution">
    <text evidence="2">The sequence shown here is derived from an EMBL/GenBank/DDBJ whole genome shotgun (WGS) entry which is preliminary data.</text>
</comment>
<dbReference type="NCBIfam" id="TIGR01640">
    <property type="entry name" value="F_box_assoc_1"/>
    <property type="match status" value="1"/>
</dbReference>
<dbReference type="InterPro" id="IPR036047">
    <property type="entry name" value="F-box-like_dom_sf"/>
</dbReference>
<dbReference type="Proteomes" id="UP000245207">
    <property type="component" value="Unassembled WGS sequence"/>
</dbReference>
<evidence type="ECO:0000259" key="1">
    <source>
        <dbReference type="PROSITE" id="PS50181"/>
    </source>
</evidence>
<name>A0A2U1NE19_ARTAN</name>
<keyword evidence="3" id="KW-1185">Reference proteome</keyword>
<dbReference type="InterPro" id="IPR006527">
    <property type="entry name" value="F-box-assoc_dom_typ1"/>
</dbReference>
<dbReference type="InterPro" id="IPR050796">
    <property type="entry name" value="SCF_F-box_component"/>
</dbReference>
<dbReference type="PANTHER" id="PTHR31672">
    <property type="entry name" value="BNACNNG10540D PROTEIN"/>
    <property type="match status" value="1"/>
</dbReference>
<dbReference type="AlphaFoldDB" id="A0A2U1NE19"/>